<dbReference type="Proteomes" id="UP001596395">
    <property type="component" value="Unassembled WGS sequence"/>
</dbReference>
<keyword evidence="1" id="KW-1133">Transmembrane helix</keyword>
<keyword evidence="3" id="KW-1185">Reference proteome</keyword>
<protein>
    <submittedName>
        <fullName evidence="2">Cytochrome c biogenesis protein CcdA</fullName>
    </submittedName>
</protein>
<evidence type="ECO:0000313" key="2">
    <source>
        <dbReference type="EMBL" id="MFC6953439.1"/>
    </source>
</evidence>
<dbReference type="PANTHER" id="PTHR31272">
    <property type="entry name" value="CYTOCHROME C-TYPE BIOGENESIS PROTEIN HI_1454-RELATED"/>
    <property type="match status" value="1"/>
</dbReference>
<dbReference type="InterPro" id="IPR051790">
    <property type="entry name" value="Cytochrome_c-biogenesis_DsbD"/>
</dbReference>
<accession>A0ABD5VJ08</accession>
<sequence>MIDPLFVLAFSAGALAFAAPCAFPLLPGYVAFFVGANTEGSSPAGPADDDAGGTATDGGAATAARPSLRRAGFVAGVTGLGATVVFVAFAAVVAVLGAGVASLAGELELVVGALVVLVGVAFASGRTFGDVSVQLAERSRSPGGFFAFGVTYGVAAAGCSAPVFVGVALAGVSRGPVAAAAVVGLYALGLVLALGAVTLAAALGHTAVVDRLRASTGRITRIAGVLLVVAGIAQIHYAITVANALG</sequence>
<keyword evidence="1" id="KW-0812">Transmembrane</keyword>
<name>A0ABD5VJ08_9EURY</name>
<feature type="transmembrane region" description="Helical" evidence="1">
    <location>
        <begin position="177"/>
        <end position="202"/>
    </location>
</feature>
<feature type="transmembrane region" description="Helical" evidence="1">
    <location>
        <begin position="107"/>
        <end position="125"/>
    </location>
</feature>
<feature type="transmembrane region" description="Helical" evidence="1">
    <location>
        <begin position="145"/>
        <end position="170"/>
    </location>
</feature>
<dbReference type="RefSeq" id="WP_336350397.1">
    <property type="nucleotide sequence ID" value="NZ_JAZAQL010000002.1"/>
</dbReference>
<dbReference type="AlphaFoldDB" id="A0ABD5VJ08"/>
<comment type="caution">
    <text evidence="2">The sequence shown here is derived from an EMBL/GenBank/DDBJ whole genome shotgun (WGS) entry which is preliminary data.</text>
</comment>
<evidence type="ECO:0000256" key="1">
    <source>
        <dbReference type="SAM" id="Phobius"/>
    </source>
</evidence>
<organism evidence="2 3">
    <name type="scientific">Halorubellus litoreus</name>
    <dbReference type="NCBI Taxonomy" id="755308"/>
    <lineage>
        <taxon>Archaea</taxon>
        <taxon>Methanobacteriati</taxon>
        <taxon>Methanobacteriota</taxon>
        <taxon>Stenosarchaea group</taxon>
        <taxon>Halobacteria</taxon>
        <taxon>Halobacteriales</taxon>
        <taxon>Halorubellaceae</taxon>
        <taxon>Halorubellus</taxon>
    </lineage>
</organism>
<gene>
    <name evidence="2" type="ORF">ACFQGB_11250</name>
</gene>
<feature type="transmembrane region" description="Helical" evidence="1">
    <location>
        <begin position="222"/>
        <end position="245"/>
    </location>
</feature>
<feature type="transmembrane region" description="Helical" evidence="1">
    <location>
        <begin position="73"/>
        <end position="100"/>
    </location>
</feature>
<evidence type="ECO:0000313" key="3">
    <source>
        <dbReference type="Proteomes" id="UP001596395"/>
    </source>
</evidence>
<reference evidence="2 3" key="1">
    <citation type="journal article" date="2019" name="Int. J. Syst. Evol. Microbiol.">
        <title>The Global Catalogue of Microorganisms (GCM) 10K type strain sequencing project: providing services to taxonomists for standard genome sequencing and annotation.</title>
        <authorList>
            <consortium name="The Broad Institute Genomics Platform"/>
            <consortium name="The Broad Institute Genome Sequencing Center for Infectious Disease"/>
            <person name="Wu L."/>
            <person name="Ma J."/>
        </authorList>
    </citation>
    <scope>NUCLEOTIDE SEQUENCE [LARGE SCALE GENOMIC DNA]</scope>
    <source>
        <strain evidence="2 3">GX26</strain>
    </source>
</reference>
<keyword evidence="1" id="KW-0472">Membrane</keyword>
<proteinExistence type="predicted"/>
<dbReference type="PANTHER" id="PTHR31272:SF9">
    <property type="entry name" value="BLL1027 PROTEIN"/>
    <property type="match status" value="1"/>
</dbReference>
<dbReference type="EMBL" id="JBHSXN010000002">
    <property type="protein sequence ID" value="MFC6953439.1"/>
    <property type="molecule type" value="Genomic_DNA"/>
</dbReference>